<dbReference type="GO" id="GO:0006355">
    <property type="term" value="P:regulation of DNA-templated transcription"/>
    <property type="evidence" value="ECO:0007669"/>
    <property type="project" value="InterPro"/>
</dbReference>
<dbReference type="Pfam" id="PF00196">
    <property type="entry name" value="GerE"/>
    <property type="match status" value="1"/>
</dbReference>
<proteinExistence type="predicted"/>
<organism evidence="2 3">
    <name type="scientific">Enhygromyxa salina</name>
    <dbReference type="NCBI Taxonomy" id="215803"/>
    <lineage>
        <taxon>Bacteria</taxon>
        <taxon>Pseudomonadati</taxon>
        <taxon>Myxococcota</taxon>
        <taxon>Polyangia</taxon>
        <taxon>Nannocystales</taxon>
        <taxon>Nannocystaceae</taxon>
        <taxon>Enhygromyxa</taxon>
    </lineage>
</organism>
<protein>
    <submittedName>
        <fullName evidence="2">Bacterial regulatory protein, luxR family</fullName>
    </submittedName>
</protein>
<dbReference type="AlphaFoldDB" id="A0A2S9XL25"/>
<dbReference type="SUPFAM" id="SSF46894">
    <property type="entry name" value="C-terminal effector domain of the bipartite response regulators"/>
    <property type="match status" value="1"/>
</dbReference>
<evidence type="ECO:0000313" key="2">
    <source>
        <dbReference type="EMBL" id="PRP93584.1"/>
    </source>
</evidence>
<name>A0A2S9XL25_9BACT</name>
<dbReference type="GO" id="GO:0003677">
    <property type="term" value="F:DNA binding"/>
    <property type="evidence" value="ECO:0007669"/>
    <property type="project" value="InterPro"/>
</dbReference>
<dbReference type="PROSITE" id="PS50043">
    <property type="entry name" value="HTH_LUXR_2"/>
    <property type="match status" value="1"/>
</dbReference>
<dbReference type="Proteomes" id="UP000238823">
    <property type="component" value="Unassembled WGS sequence"/>
</dbReference>
<dbReference type="InterPro" id="IPR000792">
    <property type="entry name" value="Tscrpt_reg_LuxR_C"/>
</dbReference>
<gene>
    <name evidence="2" type="ORF">ENSA7_80120</name>
</gene>
<feature type="domain" description="HTH luxR-type" evidence="1">
    <location>
        <begin position="1"/>
        <end position="42"/>
    </location>
</feature>
<sequence length="46" mass="5150">MKEIGASLGVSPRTVAFHEYRIMEVLGVRTNAELLLHSLSRGLIRQ</sequence>
<accession>A0A2S9XL25</accession>
<comment type="caution">
    <text evidence="2">The sequence shown here is derived from an EMBL/GenBank/DDBJ whole genome shotgun (WGS) entry which is preliminary data.</text>
</comment>
<dbReference type="EMBL" id="PVNL01000147">
    <property type="protein sequence ID" value="PRP93584.1"/>
    <property type="molecule type" value="Genomic_DNA"/>
</dbReference>
<dbReference type="InterPro" id="IPR036388">
    <property type="entry name" value="WH-like_DNA-bd_sf"/>
</dbReference>
<evidence type="ECO:0000259" key="1">
    <source>
        <dbReference type="PROSITE" id="PS50043"/>
    </source>
</evidence>
<dbReference type="Gene3D" id="1.10.10.10">
    <property type="entry name" value="Winged helix-like DNA-binding domain superfamily/Winged helix DNA-binding domain"/>
    <property type="match status" value="1"/>
</dbReference>
<dbReference type="InterPro" id="IPR016032">
    <property type="entry name" value="Sig_transdc_resp-reg_C-effctor"/>
</dbReference>
<evidence type="ECO:0000313" key="3">
    <source>
        <dbReference type="Proteomes" id="UP000238823"/>
    </source>
</evidence>
<reference evidence="2 3" key="1">
    <citation type="submission" date="2018-03" db="EMBL/GenBank/DDBJ databases">
        <title>Draft Genome Sequences of the Obligatory Marine Myxobacteria Enhygromyxa salina SWB007.</title>
        <authorList>
            <person name="Poehlein A."/>
            <person name="Moghaddam J.A."/>
            <person name="Harms H."/>
            <person name="Alanjari M."/>
            <person name="Koenig G.M."/>
            <person name="Daniel R."/>
            <person name="Schaeberle T.F."/>
        </authorList>
    </citation>
    <scope>NUCLEOTIDE SEQUENCE [LARGE SCALE GENOMIC DNA]</scope>
    <source>
        <strain evidence="2 3">SWB007</strain>
    </source>
</reference>